<keyword evidence="5" id="KW-1185">Reference proteome</keyword>
<proteinExistence type="predicted"/>
<dbReference type="PANTHER" id="PTHR43436">
    <property type="entry name" value="ARAC-FAMILY TRANSCRIPTIONAL REGULATOR"/>
    <property type="match status" value="1"/>
</dbReference>
<dbReference type="InterPro" id="IPR018060">
    <property type="entry name" value="HTH_AraC"/>
</dbReference>
<dbReference type="AlphaFoldDB" id="A0A6N6JJP5"/>
<dbReference type="GO" id="GO:0043565">
    <property type="term" value="F:sequence-specific DNA binding"/>
    <property type="evidence" value="ECO:0007669"/>
    <property type="project" value="InterPro"/>
</dbReference>
<dbReference type="Pfam" id="PF06719">
    <property type="entry name" value="AraC_N"/>
    <property type="match status" value="1"/>
</dbReference>
<evidence type="ECO:0000313" key="5">
    <source>
        <dbReference type="Proteomes" id="UP000436822"/>
    </source>
</evidence>
<evidence type="ECO:0000313" key="4">
    <source>
        <dbReference type="EMBL" id="GFE66551.1"/>
    </source>
</evidence>
<gene>
    <name evidence="4" type="ORF">KIN_36250</name>
</gene>
<evidence type="ECO:0000256" key="2">
    <source>
        <dbReference type="ARBA" id="ARBA00023163"/>
    </source>
</evidence>
<evidence type="ECO:0000256" key="1">
    <source>
        <dbReference type="ARBA" id="ARBA00023015"/>
    </source>
</evidence>
<dbReference type="Proteomes" id="UP000436822">
    <property type="component" value="Unassembled WGS sequence"/>
</dbReference>
<dbReference type="GO" id="GO:0003700">
    <property type="term" value="F:DNA-binding transcription factor activity"/>
    <property type="evidence" value="ECO:0007669"/>
    <property type="project" value="InterPro"/>
</dbReference>
<dbReference type="SMART" id="SM00342">
    <property type="entry name" value="HTH_ARAC"/>
    <property type="match status" value="1"/>
</dbReference>
<keyword evidence="2" id="KW-0804">Transcription</keyword>
<keyword evidence="1" id="KW-0805">Transcription regulation</keyword>
<dbReference type="SUPFAM" id="SSF46689">
    <property type="entry name" value="Homeodomain-like"/>
    <property type="match status" value="2"/>
</dbReference>
<reference evidence="4 5" key="1">
    <citation type="submission" date="2019-12" db="EMBL/GenBank/DDBJ databases">
        <title>Litoreibacter badius sp. nov., a novel bacteriochlorophyll a-containing bacterium in the genus Litoreibacter.</title>
        <authorList>
            <person name="Kanamuro M."/>
            <person name="Takabe Y."/>
            <person name="Mori K."/>
            <person name="Takaichi S."/>
            <person name="Hanada S."/>
        </authorList>
    </citation>
    <scope>NUCLEOTIDE SEQUENCE [LARGE SCALE GENOMIC DNA]</scope>
    <source>
        <strain evidence="4 5">K6</strain>
    </source>
</reference>
<dbReference type="PANTHER" id="PTHR43436:SF1">
    <property type="entry name" value="TRANSCRIPTIONAL REGULATORY PROTEIN"/>
    <property type="match status" value="1"/>
</dbReference>
<evidence type="ECO:0000259" key="3">
    <source>
        <dbReference type="PROSITE" id="PS01124"/>
    </source>
</evidence>
<name>A0A6N6JJP5_9RHOB</name>
<comment type="caution">
    <text evidence="4">The sequence shown here is derived from an EMBL/GenBank/DDBJ whole genome shotgun (WGS) entry which is preliminary data.</text>
</comment>
<protein>
    <submittedName>
        <fullName evidence="4">Transcriptional regulator</fullName>
    </submittedName>
</protein>
<dbReference type="RefSeq" id="WP_159809701.1">
    <property type="nucleotide sequence ID" value="NZ_BLJE01000005.1"/>
</dbReference>
<dbReference type="InterPro" id="IPR009057">
    <property type="entry name" value="Homeodomain-like_sf"/>
</dbReference>
<dbReference type="PROSITE" id="PS01124">
    <property type="entry name" value="HTH_ARAC_FAMILY_2"/>
    <property type="match status" value="1"/>
</dbReference>
<dbReference type="Pfam" id="PF12833">
    <property type="entry name" value="HTH_18"/>
    <property type="match status" value="1"/>
</dbReference>
<organism evidence="4 5">
    <name type="scientific">Litoreibacter roseus</name>
    <dbReference type="NCBI Taxonomy" id="2601869"/>
    <lineage>
        <taxon>Bacteria</taxon>
        <taxon>Pseudomonadati</taxon>
        <taxon>Pseudomonadota</taxon>
        <taxon>Alphaproteobacteria</taxon>
        <taxon>Rhodobacterales</taxon>
        <taxon>Roseobacteraceae</taxon>
        <taxon>Litoreibacter</taxon>
    </lineage>
</organism>
<feature type="domain" description="HTH araC/xylS-type" evidence="3">
    <location>
        <begin position="191"/>
        <end position="289"/>
    </location>
</feature>
<sequence>MTETVEDLAKLVARFVRSDGVHTTPVPRLDLIRSTHQTQDLHAVHEPALCIVVRGAKRVMLADHIYDYDPANYLVVSFDLPIIGQITSASLAEPYLCIRIGIDAGVLSDLAVDMPWDDEATSKGPGLFLGETTPDIVDAAMRLVKLIESPDDIPALAKLYERELLYRIIRAPGGQAAVRSVYGPGQGKQIARVIASIKQNYREPFEMARLAKEAHLQPSALHQHFKAVTLMSPLQYHKRLRLQEARRLMLFEEKSAAQAAFAVGYESPSQFSREYRRQFGLPPMKDVEALAGSILATEPQSREAVGARPT</sequence>
<accession>A0A6N6JJP5</accession>
<dbReference type="OrthoDB" id="9802263at2"/>
<dbReference type="InterPro" id="IPR009594">
    <property type="entry name" value="Tscrpt_reg_HTH_AraC_N"/>
</dbReference>
<dbReference type="EMBL" id="BLJE01000005">
    <property type="protein sequence ID" value="GFE66551.1"/>
    <property type="molecule type" value="Genomic_DNA"/>
</dbReference>
<dbReference type="Gene3D" id="1.10.10.60">
    <property type="entry name" value="Homeodomain-like"/>
    <property type="match status" value="1"/>
</dbReference>